<dbReference type="EMBL" id="JACENC010000250">
    <property type="protein sequence ID" value="MBA4454555.1"/>
    <property type="molecule type" value="Genomic_DNA"/>
</dbReference>
<organism evidence="1 2">
    <name type="scientific">Candidatus Nitrosomaritimum aestuariumsis</name>
    <dbReference type="NCBI Taxonomy" id="3342354"/>
    <lineage>
        <taxon>Archaea</taxon>
        <taxon>Nitrososphaerota</taxon>
        <taxon>Nitrososphaeria</taxon>
        <taxon>Nitrosopumilales</taxon>
        <taxon>Nitrosopumilaceae</taxon>
        <taxon>Candidatus Nitrosomaritimum</taxon>
    </lineage>
</organism>
<feature type="non-terminal residue" evidence="1">
    <location>
        <position position="422"/>
    </location>
</feature>
<reference evidence="1 2" key="1">
    <citation type="journal article" date="2020" name="Appl. Environ. Microbiol.">
        <title>Genomic Characteristics of a Novel Species of Ammonia-Oxidizing Archaea from the Jiulong River Estuary.</title>
        <authorList>
            <person name="Zou D."/>
            <person name="Wan R."/>
            <person name="Han L."/>
            <person name="Xu M.N."/>
            <person name="Liu Y."/>
            <person name="Liu H."/>
            <person name="Kao S.J."/>
            <person name="Li M."/>
        </authorList>
    </citation>
    <scope>NUCLEOTIDE SEQUENCE [LARGE SCALE GENOMIC DNA]</scope>
    <source>
        <strain evidence="1">W2bin3</strain>
    </source>
</reference>
<evidence type="ECO:0000313" key="1">
    <source>
        <dbReference type="EMBL" id="MBA4454555.1"/>
    </source>
</evidence>
<gene>
    <name evidence="1" type="ORF">H2B05_06395</name>
</gene>
<comment type="caution">
    <text evidence="1">The sequence shown here is derived from an EMBL/GenBank/DDBJ whole genome shotgun (WGS) entry which is preliminary data.</text>
</comment>
<proteinExistence type="predicted"/>
<dbReference type="Proteomes" id="UP000526786">
    <property type="component" value="Unassembled WGS sequence"/>
</dbReference>
<name>A0AC60W4R0_9ARCH</name>
<evidence type="ECO:0000313" key="2">
    <source>
        <dbReference type="Proteomes" id="UP000526786"/>
    </source>
</evidence>
<protein>
    <submittedName>
        <fullName evidence="1">Uncharacterized protein</fullName>
    </submittedName>
</protein>
<accession>A0AC60W4R0</accession>
<sequence>MTKLEPSQTLKAGVFGITAMLFLVSIVFADQNAMAYSGIIDEKNEYIDFQKYTGNRLLVFNDTQIDYCITDNKENPLFNDIAVNAVQEWHKRIVEVTQNSEVWDMTMHVYPKDESICDGYVNYYDTPDPTFFQLSGVAGFSHPQTPVANVTIYTDDYQSTLLKMAEEDETFWDDMTIEKFKDIVKNGEHEQFDSQMIKRITMHEIGHSLSLNHPKTDASLQDEPGTMGYNMSYNQIDDDEVINIVKAYPNGFTNVSNEKSIKLDGNNNKKILTLGEVVNLTIELPNQDGKLPPSGIEVYIFPEGTNSQRTENAPIKIIRAVGHKQIVNNGGYFADVHSIMTHWGSSTKVLSIQFKVIKEFENADMIVVAHNVGGFEEQWFLNDVLSVKKALFSNLLLDFETTEYKYYLMGTNPNRVIEKESA</sequence>